<dbReference type="Pfam" id="PF13416">
    <property type="entry name" value="SBP_bac_8"/>
    <property type="match status" value="1"/>
</dbReference>
<dbReference type="Gene3D" id="3.40.190.10">
    <property type="entry name" value="Periplasmic binding protein-like II"/>
    <property type="match status" value="1"/>
</dbReference>
<keyword evidence="5" id="KW-1185">Reference proteome</keyword>
<dbReference type="SUPFAM" id="SSF53850">
    <property type="entry name" value="Periplasmic binding protein-like II"/>
    <property type="match status" value="1"/>
</dbReference>
<dbReference type="PROSITE" id="PS51257">
    <property type="entry name" value="PROKAR_LIPOPROTEIN"/>
    <property type="match status" value="1"/>
</dbReference>
<protein>
    <submittedName>
        <fullName evidence="4">ABC transporter substrate-binding protein</fullName>
    </submittedName>
</protein>
<name>A0ABU1FSE2_9MICC</name>
<dbReference type="InterPro" id="IPR006059">
    <property type="entry name" value="SBP"/>
</dbReference>
<evidence type="ECO:0000313" key="4">
    <source>
        <dbReference type="EMBL" id="MDR5711579.1"/>
    </source>
</evidence>
<keyword evidence="2" id="KW-0813">Transport</keyword>
<comment type="caution">
    <text evidence="4">The sequence shown here is derived from an EMBL/GenBank/DDBJ whole genome shotgun (WGS) entry which is preliminary data.</text>
</comment>
<dbReference type="PANTHER" id="PTHR43649">
    <property type="entry name" value="ARABINOSE-BINDING PROTEIN-RELATED"/>
    <property type="match status" value="1"/>
</dbReference>
<proteinExistence type="inferred from homology"/>
<accession>A0ABU1FSE2</accession>
<comment type="similarity">
    <text evidence="1">Belongs to the bacterial solute-binding protein 1 family.</text>
</comment>
<dbReference type="PANTHER" id="PTHR43649:SF29">
    <property type="entry name" value="OSMOPROTECTIVE COMPOUNDS-BINDING PROTEIN GGTB"/>
    <property type="match status" value="1"/>
</dbReference>
<evidence type="ECO:0000256" key="2">
    <source>
        <dbReference type="ARBA" id="ARBA00022448"/>
    </source>
</evidence>
<feature type="chain" id="PRO_5046549951" evidence="3">
    <location>
        <begin position="24"/>
        <end position="447"/>
    </location>
</feature>
<organism evidence="4 5">
    <name type="scientific">Nesterenkonia flava</name>
    <dbReference type="NCBI Taxonomy" id="469799"/>
    <lineage>
        <taxon>Bacteria</taxon>
        <taxon>Bacillati</taxon>
        <taxon>Actinomycetota</taxon>
        <taxon>Actinomycetes</taxon>
        <taxon>Micrococcales</taxon>
        <taxon>Micrococcaceae</taxon>
        <taxon>Nesterenkonia</taxon>
    </lineage>
</organism>
<dbReference type="EMBL" id="JAVKGT010000010">
    <property type="protein sequence ID" value="MDR5711579.1"/>
    <property type="molecule type" value="Genomic_DNA"/>
</dbReference>
<dbReference type="Proteomes" id="UP001260872">
    <property type="component" value="Unassembled WGS sequence"/>
</dbReference>
<keyword evidence="3" id="KW-0732">Signal</keyword>
<dbReference type="RefSeq" id="WP_310536961.1">
    <property type="nucleotide sequence ID" value="NZ_BAAAOC010000020.1"/>
</dbReference>
<feature type="signal peptide" evidence="3">
    <location>
        <begin position="1"/>
        <end position="23"/>
    </location>
</feature>
<sequence length="447" mass="48445">MSSSRSPFWRTAAALSVTGLLLAGCSTDTTSSAAADSTGDQEPVEIVFESYNLNDVGTWSETIEGLIEEFEDENPHITVVAQGIESDNTASSVQQQILAGSAPDVAQLTFNTLEFAIDELGAVNLTEYAGEELEEHFEGEYPYHPNARVLADRDGQTYGMPYVFSTPVLWINETLVEGAGLDPEALDLSTWDALKEAAEQVTAHTGQPSFSSSCVISGGSWCMQSMFLSNGADVLSEDRSTIEFGSPEAAQTVEVFQDFYESGLMPNEDTATQYESFARGDSVAFHVNTSALQGAFMGGAEAAGWTLNATTLPAFGDHEVVPTNSGSALMMFSEDPAKQEAAWELIKFFTSERAYEELTTGIGYLPLRSSMAEEGGTLHEWVQENPLVEPNLQQLESMKPWKAYPGNSYQQVDVLLATAIEEVVFQGADAETELQEAARRSQELIAE</sequence>
<dbReference type="CDD" id="cd14748">
    <property type="entry name" value="PBP2_UgpB"/>
    <property type="match status" value="1"/>
</dbReference>
<evidence type="ECO:0000256" key="3">
    <source>
        <dbReference type="SAM" id="SignalP"/>
    </source>
</evidence>
<gene>
    <name evidence="4" type="ORF">RH857_05460</name>
</gene>
<reference evidence="5" key="1">
    <citation type="submission" date="2023-07" db="EMBL/GenBank/DDBJ databases">
        <title>Description of three actinobacteria isolated from air of manufacturing shop in a pharmaceutical factory.</title>
        <authorList>
            <person name="Zhang D.-F."/>
        </authorList>
    </citation>
    <scope>NUCLEOTIDE SEQUENCE [LARGE SCALE GENOMIC DNA]</scope>
    <source>
        <strain evidence="5">CCTCC AB 207010</strain>
    </source>
</reference>
<evidence type="ECO:0000313" key="5">
    <source>
        <dbReference type="Proteomes" id="UP001260872"/>
    </source>
</evidence>
<dbReference type="InterPro" id="IPR050490">
    <property type="entry name" value="Bact_solute-bd_prot1"/>
</dbReference>
<evidence type="ECO:0000256" key="1">
    <source>
        <dbReference type="ARBA" id="ARBA00008520"/>
    </source>
</evidence>